<evidence type="ECO:0000313" key="9">
    <source>
        <dbReference type="EMBL" id="QEC67833.1"/>
    </source>
</evidence>
<evidence type="ECO:0000256" key="8">
    <source>
        <dbReference type="SAM" id="Phobius"/>
    </source>
</evidence>
<feature type="transmembrane region" description="Helical" evidence="8">
    <location>
        <begin position="268"/>
        <end position="286"/>
    </location>
</feature>
<keyword evidence="5 8" id="KW-0812">Transmembrane</keyword>
<dbReference type="EMBL" id="CP042435">
    <property type="protein sequence ID" value="QEC67833.1"/>
    <property type="molecule type" value="Genomic_DNA"/>
</dbReference>
<evidence type="ECO:0000256" key="1">
    <source>
        <dbReference type="ARBA" id="ARBA00004651"/>
    </source>
</evidence>
<dbReference type="InterPro" id="IPR002549">
    <property type="entry name" value="AI-2E-like"/>
</dbReference>
<reference evidence="9 10" key="1">
    <citation type="journal article" date="2016" name="Int. J. Syst. Evol. Microbiol.">
        <title>Panacibacter ginsenosidivorans gen. nov., sp. nov., with ginsenoside converting activity isolated from soil of a ginseng field.</title>
        <authorList>
            <person name="Siddiqi M.Z."/>
            <person name="Muhammad Shafi S."/>
            <person name="Choi K.D."/>
            <person name="Im W.T."/>
        </authorList>
    </citation>
    <scope>NUCLEOTIDE SEQUENCE [LARGE SCALE GENOMIC DNA]</scope>
    <source>
        <strain evidence="9 10">Gsoil1550</strain>
    </source>
</reference>
<keyword evidence="3" id="KW-0813">Transport</keyword>
<feature type="transmembrane region" description="Helical" evidence="8">
    <location>
        <begin position="144"/>
        <end position="167"/>
    </location>
</feature>
<sequence length="368" mass="40265">MITRVPLYVKITCILLLLSILFFTLFAAQGIILPLGFSFLIAVLLFPLEKKMARIGLPRVICILLSLVIATVVLTALIMFISYQMSSFIDDLPAIKKNLTGFFSNAQEWVDHTFHVSKQQQNQVITDAQKDGMGNAKDMAGSTLGALTASLATLMLVPIYTFLFMYYRSHLIMFTIKIFDDKHANTVARVISKIREVILQYVSGLLIETGCVAVLNSAGLLIIGVPYAILLGVIGAILNLIPYIGGLISLILTAIVTLSNTGDTYKTLGSMAIFFVVQFIDNNFLVPRIIGSSVKLNALVSILAVLLGGALCGVGGMFLSLPFVATCKVIFDHVEELKPWGMLLGDEDDARWHKLKKRKPAPKKQPVA</sequence>
<evidence type="ECO:0000256" key="6">
    <source>
        <dbReference type="ARBA" id="ARBA00022989"/>
    </source>
</evidence>
<dbReference type="KEGG" id="pgin:FRZ67_11190"/>
<accession>A0A5B8VA67</accession>
<protein>
    <submittedName>
        <fullName evidence="9">AI-2E family transporter</fullName>
    </submittedName>
</protein>
<keyword evidence="7 8" id="KW-0472">Membrane</keyword>
<evidence type="ECO:0000256" key="5">
    <source>
        <dbReference type="ARBA" id="ARBA00022692"/>
    </source>
</evidence>
<feature type="transmembrane region" description="Helical" evidence="8">
    <location>
        <begin position="31"/>
        <end position="48"/>
    </location>
</feature>
<dbReference type="OrthoDB" id="9793390at2"/>
<dbReference type="GO" id="GO:0005886">
    <property type="term" value="C:plasma membrane"/>
    <property type="evidence" value="ECO:0007669"/>
    <property type="project" value="UniProtKB-SubCell"/>
</dbReference>
<feature type="transmembrane region" description="Helical" evidence="8">
    <location>
        <begin position="60"/>
        <end position="83"/>
    </location>
</feature>
<feature type="transmembrane region" description="Helical" evidence="8">
    <location>
        <begin position="298"/>
        <end position="321"/>
    </location>
</feature>
<evidence type="ECO:0000256" key="7">
    <source>
        <dbReference type="ARBA" id="ARBA00023136"/>
    </source>
</evidence>
<keyword evidence="4" id="KW-1003">Cell membrane</keyword>
<proteinExistence type="inferred from homology"/>
<evidence type="ECO:0000256" key="2">
    <source>
        <dbReference type="ARBA" id="ARBA00009773"/>
    </source>
</evidence>
<dbReference type="PANTHER" id="PTHR21716:SF53">
    <property type="entry name" value="PERMEASE PERM-RELATED"/>
    <property type="match status" value="1"/>
</dbReference>
<name>A0A5B8VA67_9BACT</name>
<organism evidence="9 10">
    <name type="scientific">Panacibacter ginsenosidivorans</name>
    <dbReference type="NCBI Taxonomy" id="1813871"/>
    <lineage>
        <taxon>Bacteria</taxon>
        <taxon>Pseudomonadati</taxon>
        <taxon>Bacteroidota</taxon>
        <taxon>Chitinophagia</taxon>
        <taxon>Chitinophagales</taxon>
        <taxon>Chitinophagaceae</taxon>
        <taxon>Panacibacter</taxon>
    </lineage>
</organism>
<dbReference type="RefSeq" id="WP_147189640.1">
    <property type="nucleotide sequence ID" value="NZ_CP042435.1"/>
</dbReference>
<gene>
    <name evidence="9" type="ORF">FRZ67_11190</name>
</gene>
<evidence type="ECO:0000256" key="3">
    <source>
        <dbReference type="ARBA" id="ARBA00022448"/>
    </source>
</evidence>
<dbReference type="GO" id="GO:0055085">
    <property type="term" value="P:transmembrane transport"/>
    <property type="evidence" value="ECO:0007669"/>
    <property type="project" value="TreeGrafter"/>
</dbReference>
<dbReference type="AlphaFoldDB" id="A0A5B8VA67"/>
<feature type="transmembrane region" description="Helical" evidence="8">
    <location>
        <begin position="198"/>
        <end position="223"/>
    </location>
</feature>
<feature type="transmembrane region" description="Helical" evidence="8">
    <location>
        <begin position="229"/>
        <end position="256"/>
    </location>
</feature>
<dbReference type="Proteomes" id="UP000321533">
    <property type="component" value="Chromosome"/>
</dbReference>
<dbReference type="PANTHER" id="PTHR21716">
    <property type="entry name" value="TRANSMEMBRANE PROTEIN"/>
    <property type="match status" value="1"/>
</dbReference>
<dbReference type="Pfam" id="PF01594">
    <property type="entry name" value="AI-2E_transport"/>
    <property type="match status" value="1"/>
</dbReference>
<comment type="similarity">
    <text evidence="2">Belongs to the autoinducer-2 exporter (AI-2E) (TC 2.A.86) family.</text>
</comment>
<keyword evidence="6 8" id="KW-1133">Transmembrane helix</keyword>
<keyword evidence="10" id="KW-1185">Reference proteome</keyword>
<comment type="subcellular location">
    <subcellularLocation>
        <location evidence="1">Cell membrane</location>
        <topology evidence="1">Multi-pass membrane protein</topology>
    </subcellularLocation>
</comment>
<evidence type="ECO:0000313" key="10">
    <source>
        <dbReference type="Proteomes" id="UP000321533"/>
    </source>
</evidence>
<evidence type="ECO:0000256" key="4">
    <source>
        <dbReference type="ARBA" id="ARBA00022475"/>
    </source>
</evidence>
<feature type="transmembrane region" description="Helical" evidence="8">
    <location>
        <begin position="7"/>
        <end position="25"/>
    </location>
</feature>